<dbReference type="Gene3D" id="3.20.190.10">
    <property type="entry name" value="MutM-like, N-terminal"/>
    <property type="match status" value="1"/>
</dbReference>
<dbReference type="SMART" id="SM01232">
    <property type="entry name" value="H2TH"/>
    <property type="match status" value="1"/>
</dbReference>
<evidence type="ECO:0000256" key="10">
    <source>
        <dbReference type="ARBA" id="ARBA00023204"/>
    </source>
</evidence>
<keyword evidence="6 15" id="KW-0863">Zinc-finger</keyword>
<evidence type="ECO:0000256" key="9">
    <source>
        <dbReference type="ARBA" id="ARBA00023125"/>
    </source>
</evidence>
<dbReference type="InterPro" id="IPR012319">
    <property type="entry name" value="FPG_cat"/>
</dbReference>
<dbReference type="SUPFAM" id="SSF57716">
    <property type="entry name" value="Glucocorticoid receptor-like (DNA-binding domain)"/>
    <property type="match status" value="1"/>
</dbReference>
<keyword evidence="8 15" id="KW-0862">Zinc</keyword>
<keyword evidence="4 15" id="KW-0479">Metal-binding</keyword>
<dbReference type="EC" id="4.2.99.18" evidence="15"/>
<reference evidence="19" key="1">
    <citation type="submission" date="2010-11" db="EMBL/GenBank/DDBJ databases">
        <title>Complete genome sequence of Candidatus Liberibacter solanacearum CLso-ZC1.</title>
        <authorList>
            <person name="Lin H."/>
            <person name="Doddapaneni H.V."/>
            <person name="Lou B."/>
            <person name="Civerolo E.L."/>
            <person name="Chen C."/>
            <person name="Duan Y."/>
            <person name="Zhou L."/>
            <person name="Glynn J."/>
        </authorList>
    </citation>
    <scope>NUCLEOTIDE SEQUENCE [LARGE SCALE GENOMIC DNA]</scope>
    <source>
        <strain evidence="19">CLso-ZC1</strain>
    </source>
</reference>
<keyword evidence="13 15" id="KW-0326">Glycosidase</keyword>
<dbReference type="FunFam" id="1.10.8.50:FF:000003">
    <property type="entry name" value="Formamidopyrimidine-DNA glycosylase"/>
    <property type="match status" value="1"/>
</dbReference>
<evidence type="ECO:0000313" key="19">
    <source>
        <dbReference type="Proteomes" id="UP000007038"/>
    </source>
</evidence>
<dbReference type="GO" id="GO:0034039">
    <property type="term" value="F:8-oxo-7,8-dihydroguanine DNA N-glycosylase activity"/>
    <property type="evidence" value="ECO:0007669"/>
    <property type="project" value="TreeGrafter"/>
</dbReference>
<comment type="catalytic activity">
    <reaction evidence="14 15">
        <text>2'-deoxyribonucleotide-(2'-deoxyribose 5'-phosphate)-2'-deoxyribonucleotide-DNA = a 3'-end 2'-deoxyribonucleotide-(2,3-dehydro-2,3-deoxyribose 5'-phosphate)-DNA + a 5'-end 5'-phospho-2'-deoxyribonucleoside-DNA + H(+)</text>
        <dbReference type="Rhea" id="RHEA:66592"/>
        <dbReference type="Rhea" id="RHEA-COMP:13180"/>
        <dbReference type="Rhea" id="RHEA-COMP:16897"/>
        <dbReference type="Rhea" id="RHEA-COMP:17067"/>
        <dbReference type="ChEBI" id="CHEBI:15378"/>
        <dbReference type="ChEBI" id="CHEBI:136412"/>
        <dbReference type="ChEBI" id="CHEBI:157695"/>
        <dbReference type="ChEBI" id="CHEBI:167181"/>
        <dbReference type="EC" id="4.2.99.18"/>
    </reaction>
</comment>
<feature type="domain" description="Formamidopyrimidine-DNA glycosylase catalytic" evidence="17">
    <location>
        <begin position="5"/>
        <end position="129"/>
    </location>
</feature>
<protein>
    <recommendedName>
        <fullName evidence="15">Formamidopyrimidine-DNA glycosylase</fullName>
        <shortName evidence="15">Fapy-DNA glycosylase</shortName>
        <ecNumber evidence="15">3.2.2.23</ecNumber>
    </recommendedName>
    <alternativeName>
        <fullName evidence="15">DNA-(apurinic or apyrimidinic site) lyase MutM</fullName>
        <shortName evidence="15">AP lyase MutM</shortName>
        <ecNumber evidence="15">4.2.99.18</ecNumber>
    </alternativeName>
</protein>
<dbReference type="InterPro" id="IPR015886">
    <property type="entry name" value="H2TH_FPG"/>
</dbReference>
<feature type="active site" description="Proton donor" evidence="15">
    <location>
        <position position="6"/>
    </location>
</feature>
<evidence type="ECO:0000259" key="17">
    <source>
        <dbReference type="PROSITE" id="PS51068"/>
    </source>
</evidence>
<dbReference type="GO" id="GO:0140078">
    <property type="term" value="F:class I DNA-(apurinic or apyrimidinic site) endonuclease activity"/>
    <property type="evidence" value="ECO:0007669"/>
    <property type="project" value="UniProtKB-EC"/>
</dbReference>
<dbReference type="Pfam" id="PF06827">
    <property type="entry name" value="zf-FPG_IleRS"/>
    <property type="match status" value="1"/>
</dbReference>
<dbReference type="CDD" id="cd08966">
    <property type="entry name" value="EcFpg-like_N"/>
    <property type="match status" value="1"/>
</dbReference>
<dbReference type="GO" id="GO:0003684">
    <property type="term" value="F:damaged DNA binding"/>
    <property type="evidence" value="ECO:0007669"/>
    <property type="project" value="InterPro"/>
</dbReference>
<feature type="active site" description="Proton donor; for delta-elimination activity" evidence="15">
    <location>
        <position position="285"/>
    </location>
</feature>
<feature type="domain" description="FPG-type" evidence="16">
    <location>
        <begin position="260"/>
        <end position="295"/>
    </location>
</feature>
<dbReference type="HAMAP" id="MF_00103">
    <property type="entry name" value="Fapy_DNA_glycosyl"/>
    <property type="match status" value="1"/>
</dbReference>
<keyword evidence="11 15" id="KW-0456">Lyase</keyword>
<dbReference type="InterPro" id="IPR000214">
    <property type="entry name" value="Znf_DNA_glyclase/AP_lyase"/>
</dbReference>
<dbReference type="STRING" id="658172.CKC_00380"/>
<comment type="similarity">
    <text evidence="2 15">Belongs to the FPG family.</text>
</comment>
<evidence type="ECO:0000256" key="7">
    <source>
        <dbReference type="ARBA" id="ARBA00022801"/>
    </source>
</evidence>
<evidence type="ECO:0000256" key="8">
    <source>
        <dbReference type="ARBA" id="ARBA00022833"/>
    </source>
</evidence>
<dbReference type="PANTHER" id="PTHR22993">
    <property type="entry name" value="FORMAMIDOPYRIMIDINE-DNA GLYCOSYLASE"/>
    <property type="match status" value="1"/>
</dbReference>
<evidence type="ECO:0000256" key="3">
    <source>
        <dbReference type="ARBA" id="ARBA00011245"/>
    </source>
</evidence>
<dbReference type="InterPro" id="IPR010979">
    <property type="entry name" value="Ribosomal_uS13-like_H2TH"/>
</dbReference>
<dbReference type="eggNOG" id="COG0266">
    <property type="taxonomic scope" value="Bacteria"/>
</dbReference>
<proteinExistence type="inferred from homology"/>
<dbReference type="AlphaFoldDB" id="E4UBT7"/>
<keyword evidence="7 15" id="KW-0378">Hydrolase</keyword>
<dbReference type="KEGG" id="lso:CKC_00380"/>
<dbReference type="Gene3D" id="1.10.8.50">
    <property type="match status" value="1"/>
</dbReference>
<reference evidence="18 19" key="3">
    <citation type="journal article" date="2011" name="PLoS ONE">
        <title>The Complete Genome Sequence of 'Candidatus Liberibacter solanacearum', the Bacterium Associated with Potato Zebra Chip Disease.</title>
        <authorList>
            <person name="Lin H."/>
            <person name="Lou B."/>
            <person name="Glynn J.M."/>
            <person name="Doddapaneni H."/>
            <person name="Civerolo E.L."/>
            <person name="Chen C."/>
            <person name="Duan Y."/>
            <person name="Zhou L."/>
            <person name="Vahling C.M."/>
        </authorList>
    </citation>
    <scope>NUCLEOTIDE SEQUENCE [LARGE SCALE GENOMIC DNA]</scope>
    <source>
        <strain evidence="18 19">CLso-ZC1</strain>
    </source>
</reference>
<dbReference type="Pfam" id="PF06831">
    <property type="entry name" value="H2TH"/>
    <property type="match status" value="1"/>
</dbReference>
<sequence length="295" mass="33678">MCPMPELPEVEIIRRNLIPVMKNMILTDIWLHRKNLRFDFPPNFALNVRGKKITNVVRRAKYLLIELEDNLSIIAHLGMSGSFIIEDTSSTNSQKKIKDPRHNHVTISLSNEDKTQKYRVIYNDPRRFGFMDLVKTSLRDQYPSLIKIGPEPTDSAFNATYLTHQFYKRNSNLKNALLNQRIVAGLGNIYVCEALWRARISPVRTAKSLVQDNKTPNEKISRLIQEIQKVITDAINAGGSSLRDYVHTDGSIGSFQNSFAVYGKTGKSCPSNCGQMIRRIVQSGRSTFYCTYCQE</sequence>
<keyword evidence="10 15" id="KW-0234">DNA repair</keyword>
<dbReference type="SMART" id="SM00898">
    <property type="entry name" value="Fapy_DNA_glyco"/>
    <property type="match status" value="1"/>
</dbReference>
<dbReference type="Pfam" id="PF01149">
    <property type="entry name" value="Fapy_DNA_glyco"/>
    <property type="match status" value="1"/>
</dbReference>
<evidence type="ECO:0000256" key="6">
    <source>
        <dbReference type="ARBA" id="ARBA00022771"/>
    </source>
</evidence>
<keyword evidence="5 15" id="KW-0227">DNA damage</keyword>
<evidence type="ECO:0000259" key="16">
    <source>
        <dbReference type="PROSITE" id="PS51066"/>
    </source>
</evidence>
<dbReference type="GO" id="GO:0006284">
    <property type="term" value="P:base-excision repair"/>
    <property type="evidence" value="ECO:0007669"/>
    <property type="project" value="InterPro"/>
</dbReference>
<evidence type="ECO:0000256" key="12">
    <source>
        <dbReference type="ARBA" id="ARBA00023268"/>
    </source>
</evidence>
<evidence type="ECO:0000256" key="2">
    <source>
        <dbReference type="ARBA" id="ARBA00009409"/>
    </source>
</evidence>
<dbReference type="InterPro" id="IPR015887">
    <property type="entry name" value="DNA_glyclase_Znf_dom_DNA_BS"/>
</dbReference>
<evidence type="ECO:0000256" key="1">
    <source>
        <dbReference type="ARBA" id="ARBA00001668"/>
    </source>
</evidence>
<feature type="active site" description="Proton donor; for beta-elimination activity" evidence="15">
    <location>
        <position position="61"/>
    </location>
</feature>
<keyword evidence="9 15" id="KW-0238">DNA-binding</keyword>
<dbReference type="InterPro" id="IPR035937">
    <property type="entry name" value="FPG_N"/>
</dbReference>
<feature type="binding site" evidence="15">
    <location>
        <position position="169"/>
    </location>
    <ligand>
        <name>DNA</name>
        <dbReference type="ChEBI" id="CHEBI:16991"/>
    </ligand>
</feature>
<dbReference type="SUPFAM" id="SSF81624">
    <property type="entry name" value="N-terminal domain of MutM-like DNA repair proteins"/>
    <property type="match status" value="1"/>
</dbReference>
<reference key="2">
    <citation type="submission" date="2010-11" db="EMBL/GenBank/DDBJ databases">
        <authorList>
            <person name="Lin H."/>
            <person name="Doddapaneni H.V."/>
            <person name="Lou B."/>
            <person name="Civerolo E.L."/>
            <person name="Chen C."/>
            <person name="Duan Y."/>
            <person name="Zhou L."/>
            <person name="Glynn J."/>
        </authorList>
    </citation>
    <scope>NUCLEOTIDE SEQUENCE</scope>
    <source>
        <strain>CLso-ZC1</strain>
    </source>
</reference>
<dbReference type="EMBL" id="CP002371">
    <property type="protein sequence ID" value="ADR51827.1"/>
    <property type="molecule type" value="Genomic_DNA"/>
</dbReference>
<dbReference type="PANTHER" id="PTHR22993:SF9">
    <property type="entry name" value="FORMAMIDOPYRIMIDINE-DNA GLYCOSYLASE"/>
    <property type="match status" value="1"/>
</dbReference>
<feature type="binding site" evidence="15">
    <location>
        <position position="126"/>
    </location>
    <ligand>
        <name>DNA</name>
        <dbReference type="ChEBI" id="CHEBI:16991"/>
    </ligand>
</feature>
<keyword evidence="12 15" id="KW-0511">Multifunctional enzyme</keyword>
<evidence type="ECO:0000256" key="14">
    <source>
        <dbReference type="ARBA" id="ARBA00044632"/>
    </source>
</evidence>
<dbReference type="PROSITE" id="PS51066">
    <property type="entry name" value="ZF_FPG_2"/>
    <property type="match status" value="1"/>
</dbReference>
<dbReference type="NCBIfam" id="TIGR00577">
    <property type="entry name" value="fpg"/>
    <property type="match status" value="1"/>
</dbReference>
<comment type="function">
    <text evidence="15">Involved in base excision repair of DNA damaged by oxidation or by mutagenic agents. Acts as DNA glycosylase that recognizes and removes damaged bases. Has a preference for oxidized purines, such as 7,8-dihydro-8-oxoguanine (8-oxoG). Has AP (apurinic/apyrimidinic) lyase activity and introduces nicks in the DNA strand. Cleaves the DNA backbone by beta-delta elimination to generate a single-strand break at the site of the removed base with both 3'- and 5'-phosphates.</text>
</comment>
<dbReference type="HOGENOM" id="CLU_038423_1_1_5"/>
<evidence type="ECO:0000256" key="11">
    <source>
        <dbReference type="ARBA" id="ARBA00023239"/>
    </source>
</evidence>
<feature type="binding site" evidence="15">
    <location>
        <position position="102"/>
    </location>
    <ligand>
        <name>DNA</name>
        <dbReference type="ChEBI" id="CHEBI:16991"/>
    </ligand>
</feature>
<dbReference type="Proteomes" id="UP000007038">
    <property type="component" value="Chromosome"/>
</dbReference>
<organism evidence="18 19">
    <name type="scientific">Liberibacter solanacearum (strain CLso-ZC1)</name>
    <dbReference type="NCBI Taxonomy" id="658172"/>
    <lineage>
        <taxon>Bacteria</taxon>
        <taxon>Pseudomonadati</taxon>
        <taxon>Pseudomonadota</taxon>
        <taxon>Alphaproteobacteria</taxon>
        <taxon>Hyphomicrobiales</taxon>
        <taxon>Rhizobiaceae</taxon>
        <taxon>Liberibacter</taxon>
    </lineage>
</organism>
<comment type="catalytic activity">
    <reaction evidence="1 15">
        <text>Hydrolysis of DNA containing ring-opened 7-methylguanine residues, releasing 2,6-diamino-4-hydroxy-5-(N-methyl)formamidopyrimidine.</text>
        <dbReference type="EC" id="3.2.2.23"/>
    </reaction>
</comment>
<comment type="cofactor">
    <cofactor evidence="15">
        <name>Zn(2+)</name>
        <dbReference type="ChEBI" id="CHEBI:29105"/>
    </cofactor>
    <text evidence="15">Binds 1 zinc ion per subunit.</text>
</comment>
<dbReference type="NCBIfam" id="NF002211">
    <property type="entry name" value="PRK01103.1"/>
    <property type="match status" value="1"/>
</dbReference>
<dbReference type="EC" id="3.2.2.23" evidence="15"/>
<gene>
    <name evidence="15" type="primary">mutM</name>
    <name evidence="15" type="synonym">fpg</name>
    <name evidence="18" type="ordered locus">CKC_00380</name>
</gene>
<dbReference type="PROSITE" id="PS01242">
    <property type="entry name" value="ZF_FPG_1"/>
    <property type="match status" value="1"/>
</dbReference>
<feature type="active site" description="Schiff-base intermediate with DNA" evidence="15">
    <location>
        <position position="5"/>
    </location>
</feature>
<evidence type="ECO:0000256" key="5">
    <source>
        <dbReference type="ARBA" id="ARBA00022763"/>
    </source>
</evidence>
<accession>E4UBT7</accession>
<evidence type="ECO:0000256" key="15">
    <source>
        <dbReference type="HAMAP-Rule" id="MF_00103"/>
    </source>
</evidence>
<evidence type="ECO:0000256" key="13">
    <source>
        <dbReference type="ARBA" id="ARBA00023295"/>
    </source>
</evidence>
<comment type="subunit">
    <text evidence="3 15">Monomer.</text>
</comment>
<dbReference type="PROSITE" id="PS51068">
    <property type="entry name" value="FPG_CAT"/>
    <property type="match status" value="1"/>
</dbReference>
<name>E4UBT7_LIBSC</name>
<evidence type="ECO:0000256" key="4">
    <source>
        <dbReference type="ARBA" id="ARBA00022723"/>
    </source>
</evidence>
<dbReference type="GO" id="GO:0008270">
    <property type="term" value="F:zinc ion binding"/>
    <property type="evidence" value="ECO:0007669"/>
    <property type="project" value="UniProtKB-UniRule"/>
</dbReference>
<evidence type="ECO:0000313" key="18">
    <source>
        <dbReference type="EMBL" id="ADR51827.1"/>
    </source>
</evidence>
<dbReference type="InterPro" id="IPR010663">
    <property type="entry name" value="Znf_FPG/IleRS"/>
</dbReference>
<dbReference type="SUPFAM" id="SSF46946">
    <property type="entry name" value="S13-like H2TH domain"/>
    <property type="match status" value="1"/>
</dbReference>
<dbReference type="InterPro" id="IPR020629">
    <property type="entry name" value="FPG_Glyclase"/>
</dbReference>